<dbReference type="AlphaFoldDB" id="A0A7U2L1A6"/>
<evidence type="ECO:0000313" key="1">
    <source>
        <dbReference type="EMBL" id="MBD4339267.1"/>
    </source>
</evidence>
<reference evidence="1" key="1">
    <citation type="submission" date="2020-01" db="EMBL/GenBank/DDBJ databases">
        <authorList>
            <person name="Richard D."/>
        </authorList>
    </citation>
    <scope>NUCLEOTIDE SEQUENCE</scope>
    <source>
        <strain evidence="1">JP541</strain>
    </source>
</reference>
<dbReference type="EMBL" id="JAABFR010002178">
    <property type="protein sequence ID" value="MBD4339267.1"/>
    <property type="molecule type" value="Genomic_DNA"/>
</dbReference>
<name>A0A7U2L1A6_XANCI</name>
<sequence length="151" mass="16412">MEPGSPQPLADQARFLHESAVKRQVLSVRMRGISVSVLHAAVRLFGGTTDLRCPPLCTGYKLFVTAKACSVTRLVSDYIVDDRYDENREDEDEDAETIRTFIAIGSSSSPAPVVETLLPHALRYGKQPKLADASVTLTFDAEGKLASVTST</sequence>
<dbReference type="Proteomes" id="UP000653002">
    <property type="component" value="Unassembled WGS sequence"/>
</dbReference>
<organism evidence="1 2">
    <name type="scientific">Xanthomonas citri pv. citri</name>
    <dbReference type="NCBI Taxonomy" id="611301"/>
    <lineage>
        <taxon>Bacteria</taxon>
        <taxon>Pseudomonadati</taxon>
        <taxon>Pseudomonadota</taxon>
        <taxon>Gammaproteobacteria</taxon>
        <taxon>Lysobacterales</taxon>
        <taxon>Lysobacteraceae</taxon>
        <taxon>Xanthomonas</taxon>
    </lineage>
</organism>
<evidence type="ECO:0000313" key="2">
    <source>
        <dbReference type="Proteomes" id="UP000653002"/>
    </source>
</evidence>
<accession>A0A7U2L1A6</accession>
<proteinExistence type="predicted"/>
<protein>
    <submittedName>
        <fullName evidence="1">Uncharacterized protein</fullName>
    </submittedName>
</protein>
<comment type="caution">
    <text evidence="1">The sequence shown here is derived from an EMBL/GenBank/DDBJ whole genome shotgun (WGS) entry which is preliminary data.</text>
</comment>
<gene>
    <name evidence="1" type="ORF">GUH15_25090</name>
</gene>